<evidence type="ECO:0000256" key="7">
    <source>
        <dbReference type="ARBA" id="ARBA00029927"/>
    </source>
</evidence>
<dbReference type="GO" id="GO:0006508">
    <property type="term" value="P:proteolysis"/>
    <property type="evidence" value="ECO:0007669"/>
    <property type="project" value="InterPro"/>
</dbReference>
<dbReference type="EMBL" id="BOQP01000019">
    <property type="protein sequence ID" value="GIM74233.1"/>
    <property type="molecule type" value="Genomic_DNA"/>
</dbReference>
<accession>A0A919VZ17</accession>
<keyword evidence="6" id="KW-0482">Metalloprotease</keyword>
<sequence>MNGAGRGWVYLENGDTLLYRPRIVAHELGHILSLNDIGRTDPSCSKLMSGAQGDTDCQNDHPDPAEIAEATTFFDRNDVGDPVPWFHG</sequence>
<comment type="similarity">
    <text evidence="2">Belongs to the peptidase M7 family.</text>
</comment>
<dbReference type="AlphaFoldDB" id="A0A919VZ17"/>
<keyword evidence="6" id="KW-0378">Hydrolase</keyword>
<evidence type="ECO:0000256" key="1">
    <source>
        <dbReference type="ARBA" id="ARBA00000612"/>
    </source>
</evidence>
<dbReference type="GO" id="GO:0008270">
    <property type="term" value="F:zinc ion binding"/>
    <property type="evidence" value="ECO:0007669"/>
    <property type="project" value="InterPro"/>
</dbReference>
<keyword evidence="9" id="KW-1185">Reference proteome</keyword>
<evidence type="ECO:0000313" key="9">
    <source>
        <dbReference type="Proteomes" id="UP000680865"/>
    </source>
</evidence>
<keyword evidence="6" id="KW-0645">Protease</keyword>
<evidence type="ECO:0000256" key="5">
    <source>
        <dbReference type="ARBA" id="ARBA00022723"/>
    </source>
</evidence>
<keyword evidence="5" id="KW-0479">Metal-binding</keyword>
<dbReference type="GO" id="GO:0004222">
    <property type="term" value="F:metalloendopeptidase activity"/>
    <property type="evidence" value="ECO:0007669"/>
    <property type="project" value="InterPro"/>
</dbReference>
<proteinExistence type="inferred from homology"/>
<evidence type="ECO:0000313" key="8">
    <source>
        <dbReference type="EMBL" id="GIM74233.1"/>
    </source>
</evidence>
<dbReference type="GO" id="GO:0005576">
    <property type="term" value="C:extracellular region"/>
    <property type="evidence" value="ECO:0007669"/>
    <property type="project" value="InterPro"/>
</dbReference>
<dbReference type="EC" id="3.4.24.77" evidence="3"/>
<gene>
    <name evidence="8" type="ORF">Aco04nite_39270</name>
</gene>
<evidence type="ECO:0000256" key="6">
    <source>
        <dbReference type="ARBA" id="ARBA00023049"/>
    </source>
</evidence>
<dbReference type="Proteomes" id="UP000680865">
    <property type="component" value="Unassembled WGS sequence"/>
</dbReference>
<comment type="catalytic activity">
    <reaction evidence="1">
        <text>Hydrolyzes proteins with a preference for Tyr or Phe in the P1' position. Has no action on amino-acid p-nitroanilides.</text>
        <dbReference type="EC" id="3.4.24.77"/>
    </reaction>
</comment>
<dbReference type="InterPro" id="IPR000013">
    <property type="entry name" value="Peptidase_M7"/>
</dbReference>
<comment type="caution">
    <text evidence="8">The sequence shown here is derived from an EMBL/GenBank/DDBJ whole genome shotgun (WGS) entry which is preliminary data.</text>
</comment>
<dbReference type="SUPFAM" id="SSF55486">
    <property type="entry name" value="Metalloproteases ('zincins'), catalytic domain"/>
    <property type="match status" value="1"/>
</dbReference>
<evidence type="ECO:0000256" key="3">
    <source>
        <dbReference type="ARBA" id="ARBA00012325"/>
    </source>
</evidence>
<dbReference type="Pfam" id="PF02031">
    <property type="entry name" value="Peptidase_M7"/>
    <property type="match status" value="1"/>
</dbReference>
<dbReference type="InterPro" id="IPR024079">
    <property type="entry name" value="MetalloPept_cat_dom_sf"/>
</dbReference>
<name>A0A919VZ17_9ACTN</name>
<organism evidence="8 9">
    <name type="scientific">Winogradskya consettensis</name>
    <dbReference type="NCBI Taxonomy" id="113560"/>
    <lineage>
        <taxon>Bacteria</taxon>
        <taxon>Bacillati</taxon>
        <taxon>Actinomycetota</taxon>
        <taxon>Actinomycetes</taxon>
        <taxon>Micromonosporales</taxon>
        <taxon>Micromonosporaceae</taxon>
        <taxon>Winogradskya</taxon>
    </lineage>
</organism>
<evidence type="ECO:0000256" key="2">
    <source>
        <dbReference type="ARBA" id="ARBA00006571"/>
    </source>
</evidence>
<protein>
    <recommendedName>
        <fullName evidence="4">Extracellular small neutral protease</fullName>
        <ecNumber evidence="3">3.4.24.77</ecNumber>
    </recommendedName>
    <alternativeName>
        <fullName evidence="7">Snapalysin</fullName>
    </alternativeName>
</protein>
<evidence type="ECO:0000256" key="4">
    <source>
        <dbReference type="ARBA" id="ARBA00019129"/>
    </source>
</evidence>
<reference evidence="8" key="1">
    <citation type="submission" date="2021-03" db="EMBL/GenBank/DDBJ databases">
        <title>Whole genome shotgun sequence of Actinoplanes consettensis NBRC 14913.</title>
        <authorList>
            <person name="Komaki H."/>
            <person name="Tamura T."/>
        </authorList>
    </citation>
    <scope>NUCLEOTIDE SEQUENCE</scope>
    <source>
        <strain evidence="8">NBRC 14913</strain>
    </source>
</reference>
<dbReference type="Gene3D" id="3.40.390.10">
    <property type="entry name" value="Collagenase (Catalytic Domain)"/>
    <property type="match status" value="1"/>
</dbReference>